<evidence type="ECO:0000256" key="2">
    <source>
        <dbReference type="HAMAP-Rule" id="MF_00634"/>
    </source>
</evidence>
<dbReference type="Proteomes" id="UP000249688">
    <property type="component" value="Unassembled WGS sequence"/>
</dbReference>
<proteinExistence type="inferred from homology"/>
<dbReference type="InterPro" id="IPR003746">
    <property type="entry name" value="DUF167"/>
</dbReference>
<reference evidence="3 4" key="1">
    <citation type="submission" date="2018-06" db="EMBL/GenBank/DDBJ databases">
        <title>Genomic Encyclopedia of Archaeal and Bacterial Type Strains, Phase II (KMG-II): from individual species to whole genera.</title>
        <authorList>
            <person name="Goeker M."/>
        </authorList>
    </citation>
    <scope>NUCLEOTIDE SEQUENCE [LARGE SCALE GENOMIC DNA]</scope>
    <source>
        <strain evidence="3 4">DSM 24525</strain>
    </source>
</reference>
<dbReference type="AlphaFoldDB" id="A0A2W7J1Z4"/>
<dbReference type="Pfam" id="PF02594">
    <property type="entry name" value="DUF167"/>
    <property type="match status" value="1"/>
</dbReference>
<name>A0A2W7J1Z4_9PROT</name>
<organism evidence="3 4">
    <name type="scientific">Humitalea rosea</name>
    <dbReference type="NCBI Taxonomy" id="990373"/>
    <lineage>
        <taxon>Bacteria</taxon>
        <taxon>Pseudomonadati</taxon>
        <taxon>Pseudomonadota</taxon>
        <taxon>Alphaproteobacteria</taxon>
        <taxon>Acetobacterales</taxon>
        <taxon>Roseomonadaceae</taxon>
        <taxon>Humitalea</taxon>
    </lineage>
</organism>
<dbReference type="HAMAP" id="MF_00634">
    <property type="entry name" value="UPF0235"/>
    <property type="match status" value="1"/>
</dbReference>
<protein>
    <recommendedName>
        <fullName evidence="2">UPF0235 protein C8P66_11124</fullName>
    </recommendedName>
</protein>
<dbReference type="RefSeq" id="WP_111398271.1">
    <property type="nucleotide sequence ID" value="NZ_QKYU01000011.1"/>
</dbReference>
<comment type="similarity">
    <text evidence="1 2">Belongs to the UPF0235 family.</text>
</comment>
<sequence length="107" mass="10823">MAAVPLTTPFRVVGDGVEVRVKAEPRARRPGVGGMAPGADGPRLRIAVTEAPSDGKASEAVAQALARALGLPGRAVTLRSGASSRAKTLHVAGDAAALLVQLEGFCR</sequence>
<comment type="caution">
    <text evidence="3">The sequence shown here is derived from an EMBL/GenBank/DDBJ whole genome shotgun (WGS) entry which is preliminary data.</text>
</comment>
<dbReference type="SMART" id="SM01152">
    <property type="entry name" value="DUF167"/>
    <property type="match status" value="1"/>
</dbReference>
<dbReference type="SUPFAM" id="SSF69786">
    <property type="entry name" value="YggU-like"/>
    <property type="match status" value="1"/>
</dbReference>
<dbReference type="Gene3D" id="3.30.1200.10">
    <property type="entry name" value="YggU-like"/>
    <property type="match status" value="1"/>
</dbReference>
<dbReference type="InterPro" id="IPR036591">
    <property type="entry name" value="YggU-like_sf"/>
</dbReference>
<gene>
    <name evidence="3" type="ORF">C8P66_11124</name>
</gene>
<dbReference type="NCBIfam" id="TIGR00251">
    <property type="entry name" value="DUF167 family protein"/>
    <property type="match status" value="1"/>
</dbReference>
<dbReference type="EMBL" id="QKYU01000011">
    <property type="protein sequence ID" value="PZW45609.1"/>
    <property type="molecule type" value="Genomic_DNA"/>
</dbReference>
<dbReference type="OrthoDB" id="7274703at2"/>
<keyword evidence="4" id="KW-1185">Reference proteome</keyword>
<evidence type="ECO:0000313" key="3">
    <source>
        <dbReference type="EMBL" id="PZW45609.1"/>
    </source>
</evidence>
<evidence type="ECO:0000313" key="4">
    <source>
        <dbReference type="Proteomes" id="UP000249688"/>
    </source>
</evidence>
<evidence type="ECO:0000256" key="1">
    <source>
        <dbReference type="ARBA" id="ARBA00010364"/>
    </source>
</evidence>
<accession>A0A2W7J1Z4</accession>